<evidence type="ECO:0000256" key="1">
    <source>
        <dbReference type="ARBA" id="ARBA00004141"/>
    </source>
</evidence>
<feature type="transmembrane region" description="Helical" evidence="6">
    <location>
        <begin position="178"/>
        <end position="196"/>
    </location>
</feature>
<dbReference type="InParanoid" id="A0A6C2YLW1"/>
<evidence type="ECO:0000259" key="7">
    <source>
        <dbReference type="Pfam" id="PF00892"/>
    </source>
</evidence>
<dbReference type="RefSeq" id="WP_162657735.1">
    <property type="nucleotide sequence ID" value="NZ_LR593887.1"/>
</dbReference>
<feature type="transmembrane region" description="Helical" evidence="6">
    <location>
        <begin position="208"/>
        <end position="230"/>
    </location>
</feature>
<dbReference type="Proteomes" id="UP000464378">
    <property type="component" value="Chromosome"/>
</dbReference>
<evidence type="ECO:0000256" key="3">
    <source>
        <dbReference type="ARBA" id="ARBA00022692"/>
    </source>
</evidence>
<comment type="subcellular location">
    <subcellularLocation>
        <location evidence="1">Membrane</location>
        <topology evidence="1">Multi-pass membrane protein</topology>
    </subcellularLocation>
</comment>
<evidence type="ECO:0000313" key="9">
    <source>
        <dbReference type="Proteomes" id="UP000464378"/>
    </source>
</evidence>
<feature type="transmembrane region" description="Helical" evidence="6">
    <location>
        <begin position="55"/>
        <end position="74"/>
    </location>
</feature>
<keyword evidence="5 6" id="KW-0472">Membrane</keyword>
<dbReference type="PANTHER" id="PTHR32322:SF2">
    <property type="entry name" value="EAMA DOMAIN-CONTAINING PROTEIN"/>
    <property type="match status" value="1"/>
</dbReference>
<dbReference type="InterPro" id="IPR000620">
    <property type="entry name" value="EamA_dom"/>
</dbReference>
<dbReference type="KEGG" id="tim:GMBLW1_13900"/>
<reference evidence="8" key="1">
    <citation type="submission" date="2019-04" db="EMBL/GenBank/DDBJ databases">
        <authorList>
            <consortium name="Science for Life Laboratories"/>
        </authorList>
    </citation>
    <scope>NUCLEOTIDE SEQUENCE</scope>
    <source>
        <strain evidence="8">MBLW1</strain>
    </source>
</reference>
<evidence type="ECO:0000256" key="6">
    <source>
        <dbReference type="SAM" id="Phobius"/>
    </source>
</evidence>
<evidence type="ECO:0000256" key="2">
    <source>
        <dbReference type="ARBA" id="ARBA00007362"/>
    </source>
</evidence>
<feature type="transmembrane region" description="Helical" evidence="6">
    <location>
        <begin position="117"/>
        <end position="137"/>
    </location>
</feature>
<feature type="transmembrane region" description="Helical" evidence="6">
    <location>
        <begin position="275"/>
        <end position="294"/>
    </location>
</feature>
<accession>A0A6C2YLW1</accession>
<name>A0A6C2YLW1_9BACT</name>
<comment type="similarity">
    <text evidence="2">Belongs to the EamA transporter family.</text>
</comment>
<evidence type="ECO:0000256" key="5">
    <source>
        <dbReference type="ARBA" id="ARBA00023136"/>
    </source>
</evidence>
<organism evidence="8">
    <name type="scientific">Tuwongella immobilis</name>
    <dbReference type="NCBI Taxonomy" id="692036"/>
    <lineage>
        <taxon>Bacteria</taxon>
        <taxon>Pseudomonadati</taxon>
        <taxon>Planctomycetota</taxon>
        <taxon>Planctomycetia</taxon>
        <taxon>Gemmatales</taxon>
        <taxon>Gemmataceae</taxon>
        <taxon>Tuwongella</taxon>
    </lineage>
</organism>
<feature type="transmembrane region" description="Helical" evidence="6">
    <location>
        <begin position="242"/>
        <end position="263"/>
    </location>
</feature>
<evidence type="ECO:0000256" key="4">
    <source>
        <dbReference type="ARBA" id="ARBA00022989"/>
    </source>
</evidence>
<feature type="transmembrane region" description="Helical" evidence="6">
    <location>
        <begin position="86"/>
        <end position="105"/>
    </location>
</feature>
<gene>
    <name evidence="8" type="ORF">GMBLW1_13900</name>
</gene>
<keyword evidence="4 6" id="KW-1133">Transmembrane helix</keyword>
<dbReference type="EMBL" id="LR586016">
    <property type="protein sequence ID" value="VIP02570.1"/>
    <property type="molecule type" value="Genomic_DNA"/>
</dbReference>
<feature type="domain" description="EamA" evidence="7">
    <location>
        <begin position="28"/>
        <end position="161"/>
    </location>
</feature>
<feature type="transmembrane region" description="Helical" evidence="6">
    <location>
        <begin position="25"/>
        <end position="49"/>
    </location>
</feature>
<keyword evidence="9" id="KW-1185">Reference proteome</keyword>
<dbReference type="FunCoup" id="A0A6C2YLW1">
    <property type="interactions" value="312"/>
</dbReference>
<dbReference type="InterPro" id="IPR050638">
    <property type="entry name" value="AA-Vitamin_Transporters"/>
</dbReference>
<dbReference type="SUPFAM" id="SSF103481">
    <property type="entry name" value="Multidrug resistance efflux transporter EmrE"/>
    <property type="match status" value="2"/>
</dbReference>
<dbReference type="GO" id="GO:0016020">
    <property type="term" value="C:membrane"/>
    <property type="evidence" value="ECO:0007669"/>
    <property type="project" value="UniProtKB-SubCell"/>
</dbReference>
<dbReference type="PANTHER" id="PTHR32322">
    <property type="entry name" value="INNER MEMBRANE TRANSPORTER"/>
    <property type="match status" value="1"/>
</dbReference>
<dbReference type="Pfam" id="PF00892">
    <property type="entry name" value="EamA"/>
    <property type="match status" value="2"/>
</dbReference>
<sequence>MSRSSPDVDGYADEPTSNLLATPKLLTIVLAFLAVYLTWSSTYLAMLWATESMPVFLMAGSRFVIAGGLMYLLVRLQGHAAPTWRQMRLIAISGFLLMLIGNAGVVWAEANHLPTSLASLLVALTPMATAAIDWLIFRAERPRGLVLLGLILGMVGMAVLLAPSLMELVTGAETEIPIWGVISVIVAVVAWSLGALMARYAQQPASTWVTASMQMLIGGMQLLVVSVLLGETAQWNPIETSLRGWLSFGYLIVFGSWVGYSAFTWLMKHVNPTLVATYGFVNPVLAVMIGWFVLGEQLSTTALGGGGIILMSVLLILIGHARKTQRAARTRARLAIPSRLSAISALAAGEKSS</sequence>
<dbReference type="EMBL" id="LR593887">
    <property type="protein sequence ID" value="VTS01799.1"/>
    <property type="molecule type" value="Genomic_DNA"/>
</dbReference>
<dbReference type="InterPro" id="IPR037185">
    <property type="entry name" value="EmrE-like"/>
</dbReference>
<proteinExistence type="inferred from homology"/>
<dbReference type="AlphaFoldDB" id="A0A6C2YLW1"/>
<feature type="transmembrane region" description="Helical" evidence="6">
    <location>
        <begin position="144"/>
        <end position="166"/>
    </location>
</feature>
<keyword evidence="3 6" id="KW-0812">Transmembrane</keyword>
<feature type="domain" description="EamA" evidence="7">
    <location>
        <begin position="179"/>
        <end position="317"/>
    </location>
</feature>
<feature type="transmembrane region" description="Helical" evidence="6">
    <location>
        <begin position="300"/>
        <end position="321"/>
    </location>
</feature>
<protein>
    <recommendedName>
        <fullName evidence="7">EamA domain-containing protein</fullName>
    </recommendedName>
</protein>
<evidence type="ECO:0000313" key="8">
    <source>
        <dbReference type="EMBL" id="VIP02570.1"/>
    </source>
</evidence>